<sequence>MADDTRPSSPGISPTGASRRRLIATAGTLFVLPVIPTAAQAATIVAVRTWPADEYTRVTLEMDSELKAQHFTLDNPDRLVVDIEGLTINATIRDLISKVRPNDPYIESVRVAQNRPDVVRLVMDLKQPIAPQVFTLKPIGEYKYRLVLDLYPKIAQDPLMAIMDGADTDPLAEVLEDLARNSPLPDAPVPSMPGQTLPPVARKPKPSAPAPAPKPSEPPAGRQSILIALDPGHGGEDPGAIGRNGTREKDIVLSIAKRLKKLIDAQPGMRAYLTRDNDYFVPLHVRVQKARRVKADLFISIHADAWIKPSARGSSVFALSQNGATSAAARWMAQRENDADLIGGVNLGSHNKQVAQVLLDLSTAAQINDSVRVGGNVLAEIGKINRLHKKSVERAGFAVLKAPDIPSILVETAFISNPEEERLLRSPAHQDKIARAMLEGVNDYFAARPALARRA</sequence>
<dbReference type="SUPFAM" id="SSF53187">
    <property type="entry name" value="Zn-dependent exopeptidases"/>
    <property type="match status" value="1"/>
</dbReference>
<evidence type="ECO:0000313" key="12">
    <source>
        <dbReference type="EMBL" id="NYT48655.1"/>
    </source>
</evidence>
<keyword evidence="8" id="KW-0961">Cell wall biogenesis/degradation</keyword>
<dbReference type="InterPro" id="IPR021731">
    <property type="entry name" value="AMIN_dom"/>
</dbReference>
<evidence type="ECO:0000256" key="7">
    <source>
        <dbReference type="ARBA" id="ARBA00022801"/>
    </source>
</evidence>
<dbReference type="GO" id="GO:0008745">
    <property type="term" value="F:N-acetylmuramoyl-L-alanine amidase activity"/>
    <property type="evidence" value="ECO:0007669"/>
    <property type="project" value="UniProtKB-EC"/>
</dbReference>
<dbReference type="SMART" id="SM00646">
    <property type="entry name" value="Ami_3"/>
    <property type="match status" value="1"/>
</dbReference>
<dbReference type="CDD" id="cd02696">
    <property type="entry name" value="MurNAc-LAA"/>
    <property type="match status" value="1"/>
</dbReference>
<evidence type="ECO:0000256" key="6">
    <source>
        <dbReference type="ARBA" id="ARBA00022764"/>
    </source>
</evidence>
<accession>A0A853FS38</accession>
<feature type="compositionally biased region" description="Pro residues" evidence="10">
    <location>
        <begin position="206"/>
        <end position="218"/>
    </location>
</feature>
<proteinExistence type="inferred from homology"/>
<dbReference type="Proteomes" id="UP000559809">
    <property type="component" value="Unassembled WGS sequence"/>
</dbReference>
<evidence type="ECO:0000259" key="11">
    <source>
        <dbReference type="SMART" id="SM00646"/>
    </source>
</evidence>
<dbReference type="InterPro" id="IPR006311">
    <property type="entry name" value="TAT_signal"/>
</dbReference>
<evidence type="ECO:0000313" key="13">
    <source>
        <dbReference type="Proteomes" id="UP000559809"/>
    </source>
</evidence>
<dbReference type="GO" id="GO:0009253">
    <property type="term" value="P:peptidoglycan catabolic process"/>
    <property type="evidence" value="ECO:0007669"/>
    <property type="project" value="InterPro"/>
</dbReference>
<protein>
    <recommendedName>
        <fullName evidence="9">N-acetylmuramoyl-L-alanine amidase AmiC</fullName>
        <ecNumber evidence="4">3.5.1.28</ecNumber>
    </recommendedName>
</protein>
<evidence type="ECO:0000256" key="8">
    <source>
        <dbReference type="ARBA" id="ARBA00023316"/>
    </source>
</evidence>
<organism evidence="12 13">
    <name type="scientific">Parapusillimonas granuli</name>
    <dbReference type="NCBI Taxonomy" id="380911"/>
    <lineage>
        <taxon>Bacteria</taxon>
        <taxon>Pseudomonadati</taxon>
        <taxon>Pseudomonadota</taxon>
        <taxon>Betaproteobacteria</taxon>
        <taxon>Burkholderiales</taxon>
        <taxon>Alcaligenaceae</taxon>
        <taxon>Parapusillimonas</taxon>
    </lineage>
</organism>
<dbReference type="PANTHER" id="PTHR30404">
    <property type="entry name" value="N-ACETYLMURAMOYL-L-ALANINE AMIDASE"/>
    <property type="match status" value="1"/>
</dbReference>
<dbReference type="EMBL" id="JACCEM010000002">
    <property type="protein sequence ID" value="NYT48655.1"/>
    <property type="molecule type" value="Genomic_DNA"/>
</dbReference>
<comment type="catalytic activity">
    <reaction evidence="1">
        <text>Hydrolyzes the link between N-acetylmuramoyl residues and L-amino acid residues in certain cell-wall glycopeptides.</text>
        <dbReference type="EC" id="3.5.1.28"/>
    </reaction>
</comment>
<dbReference type="GO" id="GO:0030288">
    <property type="term" value="C:outer membrane-bounded periplasmic space"/>
    <property type="evidence" value="ECO:0007669"/>
    <property type="project" value="TreeGrafter"/>
</dbReference>
<dbReference type="Gene3D" id="2.60.40.3500">
    <property type="match status" value="1"/>
</dbReference>
<dbReference type="AlphaFoldDB" id="A0A853FS38"/>
<dbReference type="InterPro" id="IPR050695">
    <property type="entry name" value="N-acetylmuramoyl_amidase_3"/>
</dbReference>
<evidence type="ECO:0000256" key="9">
    <source>
        <dbReference type="ARBA" id="ARBA00074581"/>
    </source>
</evidence>
<dbReference type="PROSITE" id="PS51318">
    <property type="entry name" value="TAT"/>
    <property type="match status" value="1"/>
</dbReference>
<keyword evidence="6" id="KW-0574">Periplasm</keyword>
<keyword evidence="5" id="KW-0732">Signal</keyword>
<evidence type="ECO:0000256" key="4">
    <source>
        <dbReference type="ARBA" id="ARBA00011901"/>
    </source>
</evidence>
<reference evidence="12 13" key="1">
    <citation type="submission" date="2020-07" db="EMBL/GenBank/DDBJ databases">
        <title>Taxonomic revisions and descriptions of new bacterial species based on genomic comparisons in the high-G+C-content subgroup of the family Alcaligenaceae.</title>
        <authorList>
            <person name="Szabo A."/>
            <person name="Felfoldi T."/>
        </authorList>
    </citation>
    <scope>NUCLEOTIDE SEQUENCE [LARGE SCALE GENOMIC DNA]</scope>
    <source>
        <strain evidence="12 13">LMG 24012</strain>
    </source>
</reference>
<evidence type="ECO:0000256" key="1">
    <source>
        <dbReference type="ARBA" id="ARBA00001561"/>
    </source>
</evidence>
<comment type="similarity">
    <text evidence="3">Belongs to the N-acetylmuramoyl-L-alanine amidase 3 family.</text>
</comment>
<name>A0A853FS38_9BURK</name>
<dbReference type="PANTHER" id="PTHR30404:SF0">
    <property type="entry name" value="N-ACETYLMURAMOYL-L-ALANINE AMIDASE AMIC"/>
    <property type="match status" value="1"/>
</dbReference>
<dbReference type="RefSeq" id="WP_180153938.1">
    <property type="nucleotide sequence ID" value="NZ_JACCEM010000002.1"/>
</dbReference>
<dbReference type="Gene3D" id="3.40.630.40">
    <property type="entry name" value="Zn-dependent exopeptidases"/>
    <property type="match status" value="1"/>
</dbReference>
<dbReference type="Pfam" id="PF01520">
    <property type="entry name" value="Amidase_3"/>
    <property type="match status" value="1"/>
</dbReference>
<feature type="region of interest" description="Disordered" evidence="10">
    <location>
        <begin position="182"/>
        <end position="222"/>
    </location>
</feature>
<keyword evidence="13" id="KW-1185">Reference proteome</keyword>
<comment type="caution">
    <text evidence="12">The sequence shown here is derived from an EMBL/GenBank/DDBJ whole genome shotgun (WGS) entry which is preliminary data.</text>
</comment>
<dbReference type="EC" id="3.5.1.28" evidence="4"/>
<comment type="subcellular location">
    <subcellularLocation>
        <location evidence="2">Periplasm</location>
    </subcellularLocation>
</comment>
<feature type="domain" description="MurNAc-LAA" evidence="11">
    <location>
        <begin position="287"/>
        <end position="442"/>
    </location>
</feature>
<evidence type="ECO:0000256" key="3">
    <source>
        <dbReference type="ARBA" id="ARBA00010860"/>
    </source>
</evidence>
<keyword evidence="7" id="KW-0378">Hydrolase</keyword>
<dbReference type="FunFam" id="3.40.630.40:FF:000001">
    <property type="entry name" value="N-acetylmuramoyl-L-alanine amidase"/>
    <property type="match status" value="1"/>
</dbReference>
<gene>
    <name evidence="12" type="ORF">H0A72_04970</name>
</gene>
<evidence type="ECO:0000256" key="10">
    <source>
        <dbReference type="SAM" id="MobiDB-lite"/>
    </source>
</evidence>
<dbReference type="Pfam" id="PF11741">
    <property type="entry name" value="AMIN"/>
    <property type="match status" value="1"/>
</dbReference>
<dbReference type="InterPro" id="IPR002508">
    <property type="entry name" value="MurNAc-LAA_cat"/>
</dbReference>
<evidence type="ECO:0000256" key="5">
    <source>
        <dbReference type="ARBA" id="ARBA00022729"/>
    </source>
</evidence>
<evidence type="ECO:0000256" key="2">
    <source>
        <dbReference type="ARBA" id="ARBA00004418"/>
    </source>
</evidence>
<dbReference type="GO" id="GO:0071555">
    <property type="term" value="P:cell wall organization"/>
    <property type="evidence" value="ECO:0007669"/>
    <property type="project" value="UniProtKB-KW"/>
</dbReference>